<dbReference type="EMBL" id="BGZK01003218">
    <property type="protein sequence ID" value="GBO98858.1"/>
    <property type="molecule type" value="Genomic_DNA"/>
</dbReference>
<dbReference type="Proteomes" id="UP000299102">
    <property type="component" value="Unassembled WGS sequence"/>
</dbReference>
<name>A0A4C1S9E4_EUMVA</name>
<evidence type="ECO:0000313" key="2">
    <source>
        <dbReference type="Proteomes" id="UP000299102"/>
    </source>
</evidence>
<gene>
    <name evidence="1" type="ORF">EVAR_99163_1</name>
</gene>
<comment type="caution">
    <text evidence="1">The sequence shown here is derived from an EMBL/GenBank/DDBJ whole genome shotgun (WGS) entry which is preliminary data.</text>
</comment>
<dbReference type="AlphaFoldDB" id="A0A4C1S9E4"/>
<sequence length="78" mass="9044">MLIDLHVLIVLREVFGDRQRPRESAAENYVLKVQSMKYFVAADSHCYTPPFQFKRDSGTGELRVENVYRRDAPAKGRT</sequence>
<protein>
    <submittedName>
        <fullName evidence="1">Uncharacterized protein</fullName>
    </submittedName>
</protein>
<evidence type="ECO:0000313" key="1">
    <source>
        <dbReference type="EMBL" id="GBO98858.1"/>
    </source>
</evidence>
<organism evidence="1 2">
    <name type="scientific">Eumeta variegata</name>
    <name type="common">Bagworm moth</name>
    <name type="synonym">Eumeta japonica</name>
    <dbReference type="NCBI Taxonomy" id="151549"/>
    <lineage>
        <taxon>Eukaryota</taxon>
        <taxon>Metazoa</taxon>
        <taxon>Ecdysozoa</taxon>
        <taxon>Arthropoda</taxon>
        <taxon>Hexapoda</taxon>
        <taxon>Insecta</taxon>
        <taxon>Pterygota</taxon>
        <taxon>Neoptera</taxon>
        <taxon>Endopterygota</taxon>
        <taxon>Lepidoptera</taxon>
        <taxon>Glossata</taxon>
        <taxon>Ditrysia</taxon>
        <taxon>Tineoidea</taxon>
        <taxon>Psychidae</taxon>
        <taxon>Oiketicinae</taxon>
        <taxon>Eumeta</taxon>
    </lineage>
</organism>
<accession>A0A4C1S9E4</accession>
<proteinExistence type="predicted"/>
<keyword evidence="2" id="KW-1185">Reference proteome</keyword>
<reference evidence="1 2" key="1">
    <citation type="journal article" date="2019" name="Commun. Biol.">
        <title>The bagworm genome reveals a unique fibroin gene that provides high tensile strength.</title>
        <authorList>
            <person name="Kono N."/>
            <person name="Nakamura H."/>
            <person name="Ohtoshi R."/>
            <person name="Tomita M."/>
            <person name="Numata K."/>
            <person name="Arakawa K."/>
        </authorList>
    </citation>
    <scope>NUCLEOTIDE SEQUENCE [LARGE SCALE GENOMIC DNA]</scope>
</reference>